<organism evidence="1 2">
    <name type="scientific">Escherichia coli</name>
    <dbReference type="NCBI Taxonomy" id="562"/>
    <lineage>
        <taxon>Bacteria</taxon>
        <taxon>Pseudomonadati</taxon>
        <taxon>Pseudomonadota</taxon>
        <taxon>Gammaproteobacteria</taxon>
        <taxon>Enterobacterales</taxon>
        <taxon>Enterobacteriaceae</taxon>
        <taxon>Escherichia</taxon>
    </lineage>
</organism>
<proteinExistence type="predicted"/>
<accession>A0A1W1EMI7</accession>
<dbReference type="EMBL" id="LT719075">
    <property type="protein sequence ID" value="SJK83556.1"/>
    <property type="molecule type" value="Genomic_DNA"/>
</dbReference>
<reference evidence="2" key="1">
    <citation type="submission" date="2017-01" db="EMBL/GenBank/DDBJ databases">
        <authorList>
            <person name="Joensson R."/>
        </authorList>
    </citation>
    <scope>NUCLEOTIDE SEQUENCE [LARGE SCALE GENOMIC DNA]</scope>
</reference>
<sequence length="44" mass="5231">MLSCYKFQKREHCIGGIYEGWKEFSFLVETSSFCREEYGSCTCF</sequence>
<gene>
    <name evidence="1" type="ORF">BQ8769_174</name>
</gene>
<dbReference type="Proteomes" id="UP000245997">
    <property type="component" value="Plasmid pAA"/>
</dbReference>
<protein>
    <submittedName>
        <fullName evidence="1">Aar</fullName>
    </submittedName>
</protein>
<evidence type="ECO:0000313" key="2">
    <source>
        <dbReference type="Proteomes" id="UP000245997"/>
    </source>
</evidence>
<evidence type="ECO:0000313" key="1">
    <source>
        <dbReference type="EMBL" id="SJK83556.1"/>
    </source>
</evidence>
<dbReference type="AlphaFoldDB" id="A0A1W1EMI7"/>
<name>A0A1W1EMI7_ECOLX</name>